<keyword evidence="2" id="KW-1185">Reference proteome</keyword>
<organism evidence="1 2">
    <name type="scientific">Streptomyces mutabilis</name>
    <dbReference type="NCBI Taxonomy" id="67332"/>
    <lineage>
        <taxon>Bacteria</taxon>
        <taxon>Bacillati</taxon>
        <taxon>Actinomycetota</taxon>
        <taxon>Actinomycetes</taxon>
        <taxon>Kitasatosporales</taxon>
        <taxon>Streptomycetaceae</taxon>
        <taxon>Streptomyces</taxon>
    </lineage>
</organism>
<evidence type="ECO:0000313" key="2">
    <source>
        <dbReference type="Proteomes" id="UP000029095"/>
    </source>
</evidence>
<reference evidence="1 2" key="1">
    <citation type="submission" date="2014-05" db="EMBL/GenBank/DDBJ databases">
        <title>Complete genome sequence of the Streptomyces mutabilis TRM45540.</title>
        <authorList>
            <person name="Luo X."/>
            <person name="Zhang L."/>
        </authorList>
    </citation>
    <scope>NUCLEOTIDE SEQUENCE [LARGE SCALE GENOMIC DNA]</scope>
    <source>
        <strain evidence="1 2">TRM45540</strain>
    </source>
</reference>
<dbReference type="AlphaFoldDB" id="A0A086MQZ6"/>
<comment type="caution">
    <text evidence="1">The sequence shown here is derived from an EMBL/GenBank/DDBJ whole genome shotgun (WGS) entry which is preliminary data.</text>
</comment>
<sequence>MIISYSTQAMRALEALANIDRGAYFIALLRIEGALTATGDGVTDTTVGFTIDDDKYVISFSAVASGIQATIAELDWQVNGV</sequence>
<proteinExistence type="predicted"/>
<evidence type="ECO:0000313" key="1">
    <source>
        <dbReference type="EMBL" id="KFG71314.1"/>
    </source>
</evidence>
<name>A0A086MQZ6_9ACTN</name>
<protein>
    <submittedName>
        <fullName evidence="1">Uncharacterized protein</fullName>
    </submittedName>
</protein>
<dbReference type="RefSeq" id="WP_043385594.1">
    <property type="nucleotide sequence ID" value="NZ_KN039950.1"/>
</dbReference>
<gene>
    <name evidence="1" type="ORF">FM21_33920</name>
</gene>
<dbReference type="HOGENOM" id="CLU_2572428_0_0_11"/>
<dbReference type="Proteomes" id="UP000029095">
    <property type="component" value="Unassembled WGS sequence"/>
</dbReference>
<dbReference type="EMBL" id="JNFQ01000007">
    <property type="protein sequence ID" value="KFG71314.1"/>
    <property type="molecule type" value="Genomic_DNA"/>
</dbReference>
<accession>A0A086MQZ6</accession>